<dbReference type="GO" id="GO:0016887">
    <property type="term" value="F:ATP hydrolysis activity"/>
    <property type="evidence" value="ECO:0007669"/>
    <property type="project" value="InterPro"/>
</dbReference>
<dbReference type="KEGG" id="lak:106178870"/>
<gene>
    <name evidence="11" type="primary">LOC106178870</name>
</gene>
<dbReference type="Proteomes" id="UP000085678">
    <property type="component" value="Unplaced"/>
</dbReference>
<keyword evidence="7 9" id="KW-0143">Chaperone</keyword>
<dbReference type="InterPro" id="IPR027413">
    <property type="entry name" value="GROEL-like_equatorial_sf"/>
</dbReference>
<evidence type="ECO:0000256" key="5">
    <source>
        <dbReference type="ARBA" id="ARBA00022741"/>
    </source>
</evidence>
<dbReference type="SUPFAM" id="SSF48592">
    <property type="entry name" value="GroEL equatorial domain-like"/>
    <property type="match status" value="1"/>
</dbReference>
<dbReference type="Pfam" id="PF00118">
    <property type="entry name" value="Cpn60_TCP1"/>
    <property type="match status" value="2"/>
</dbReference>
<dbReference type="GO" id="GO:0140662">
    <property type="term" value="F:ATP-dependent protein folding chaperone"/>
    <property type="evidence" value="ECO:0007669"/>
    <property type="project" value="InterPro"/>
</dbReference>
<dbReference type="InParanoid" id="A0A1S3K5I0"/>
<dbReference type="SUPFAM" id="SSF52029">
    <property type="entry name" value="GroEL apical domain-like"/>
    <property type="match status" value="1"/>
</dbReference>
<evidence type="ECO:0000256" key="6">
    <source>
        <dbReference type="ARBA" id="ARBA00022840"/>
    </source>
</evidence>
<dbReference type="CDD" id="cd03337">
    <property type="entry name" value="TCP1_gamma"/>
    <property type="match status" value="1"/>
</dbReference>
<dbReference type="PRINTS" id="PR00304">
    <property type="entry name" value="TCOMPLEXTCP1"/>
</dbReference>
<comment type="subcellular location">
    <subcellularLocation>
        <location evidence="1">Cytoplasm</location>
    </subcellularLocation>
</comment>
<evidence type="ECO:0000256" key="8">
    <source>
        <dbReference type="ARBA" id="ARBA00031286"/>
    </source>
</evidence>
<dbReference type="InterPro" id="IPR017998">
    <property type="entry name" value="Chaperone_TCP-1"/>
</dbReference>
<protein>
    <recommendedName>
        <fullName evidence="3">T-complex protein 1 subunit gamma</fullName>
    </recommendedName>
    <alternativeName>
        <fullName evidence="8">CCT-gamma</fullName>
    </alternativeName>
</protein>
<evidence type="ECO:0000313" key="11">
    <source>
        <dbReference type="RefSeq" id="XP_013417679.1"/>
    </source>
</evidence>
<keyword evidence="4" id="KW-0963">Cytoplasm</keyword>
<dbReference type="InterPro" id="IPR027410">
    <property type="entry name" value="TCP-1-like_intermed_sf"/>
</dbReference>
<dbReference type="FunFam" id="1.10.560.10:FF:000085">
    <property type="entry name" value="T-complex protein 1 subunit gamma"/>
    <property type="match status" value="1"/>
</dbReference>
<dbReference type="SUPFAM" id="SSF54849">
    <property type="entry name" value="GroEL-intermediate domain like"/>
    <property type="match status" value="1"/>
</dbReference>
<keyword evidence="10" id="KW-1185">Reference proteome</keyword>
<evidence type="ECO:0000256" key="1">
    <source>
        <dbReference type="ARBA" id="ARBA00004496"/>
    </source>
</evidence>
<sequence>MMGSGGAPILVLNQNTKREQGRKVQLGNVKAAKTIADVIRTCLGPRAMLKMLMDPMGGIVMTNDGNAILREITVQHPAAKSMIEIARTQDEEVGDGTTSVIILAGEMLAVAEPFLLQEMHPTIIISAFRQALEDMVEILREKASSHCRRIENPRIVLLDCSLEYKKGESQTNVEITKDTDFGKLLELEEEYIQQICADVIRVKPDLLFTEKGISDLAQHYLVKNGITAIRRVRKSDNNRIARATGATVVNRTDELKEEDVGTKCGLFEVKKFGDEYFTFLTECKDPKACTILLRGASKDILNEVERNLQDAMNVARNVMVDPRLVPGGGACEMAVAQALNEKAKTITGVHQWPYRAVSKALEVVPRTLIQNCGANTIRTITALRAKHASEGNMSWGIDGEKGELVDMKQFGIWEPMSVKAQTYKTAIETAILLLRIDDIVSGVKKQADLDKPQAGFEPAPEAPEQ</sequence>
<dbReference type="PROSITE" id="PS00995">
    <property type="entry name" value="TCP1_3"/>
    <property type="match status" value="1"/>
</dbReference>
<dbReference type="GeneID" id="106178870"/>
<dbReference type="FunCoup" id="A0A1S3K5I0">
    <property type="interactions" value="2383"/>
</dbReference>
<dbReference type="InterPro" id="IPR027409">
    <property type="entry name" value="GroEL-like_apical_dom_sf"/>
</dbReference>
<dbReference type="GO" id="GO:0005524">
    <property type="term" value="F:ATP binding"/>
    <property type="evidence" value="ECO:0007669"/>
    <property type="project" value="UniProtKB-KW"/>
</dbReference>
<dbReference type="OrthoDB" id="275057at2759"/>
<dbReference type="GO" id="GO:0051082">
    <property type="term" value="F:unfolded protein binding"/>
    <property type="evidence" value="ECO:0007669"/>
    <property type="project" value="InterPro"/>
</dbReference>
<evidence type="ECO:0000256" key="9">
    <source>
        <dbReference type="RuleBase" id="RU004187"/>
    </source>
</evidence>
<evidence type="ECO:0000256" key="4">
    <source>
        <dbReference type="ARBA" id="ARBA00022490"/>
    </source>
</evidence>
<dbReference type="PROSITE" id="PS00751">
    <property type="entry name" value="TCP1_2"/>
    <property type="match status" value="1"/>
</dbReference>
<dbReference type="InterPro" id="IPR002194">
    <property type="entry name" value="Chaperonin_TCP-1_CS"/>
</dbReference>
<evidence type="ECO:0000313" key="10">
    <source>
        <dbReference type="Proteomes" id="UP000085678"/>
    </source>
</evidence>
<evidence type="ECO:0000256" key="3">
    <source>
        <dbReference type="ARBA" id="ARBA00017187"/>
    </source>
</evidence>
<organism evidence="10 11">
    <name type="scientific">Lingula anatina</name>
    <name type="common">Brachiopod</name>
    <name type="synonym">Lingula unguis</name>
    <dbReference type="NCBI Taxonomy" id="7574"/>
    <lineage>
        <taxon>Eukaryota</taxon>
        <taxon>Metazoa</taxon>
        <taxon>Spiralia</taxon>
        <taxon>Lophotrochozoa</taxon>
        <taxon>Brachiopoda</taxon>
        <taxon>Linguliformea</taxon>
        <taxon>Lingulata</taxon>
        <taxon>Lingulida</taxon>
        <taxon>Linguloidea</taxon>
        <taxon>Lingulidae</taxon>
        <taxon>Lingula</taxon>
    </lineage>
</organism>
<accession>A0A1S3K5I0</accession>
<dbReference type="RefSeq" id="XP_013417679.1">
    <property type="nucleotide sequence ID" value="XM_013562225.2"/>
</dbReference>
<keyword evidence="5 9" id="KW-0547">Nucleotide-binding</keyword>
<dbReference type="STRING" id="7574.A0A1S3K5I0"/>
<evidence type="ECO:0000256" key="2">
    <source>
        <dbReference type="ARBA" id="ARBA00008020"/>
    </source>
</evidence>
<evidence type="ECO:0000256" key="7">
    <source>
        <dbReference type="ARBA" id="ARBA00023186"/>
    </source>
</evidence>
<dbReference type="PROSITE" id="PS00750">
    <property type="entry name" value="TCP1_1"/>
    <property type="match status" value="1"/>
</dbReference>
<comment type="similarity">
    <text evidence="2 9">Belongs to the TCP-1 chaperonin family.</text>
</comment>
<name>A0A1S3K5I0_LINAN</name>
<dbReference type="InterPro" id="IPR002423">
    <property type="entry name" value="Cpn60/GroEL/TCP-1"/>
</dbReference>
<keyword evidence="6 9" id="KW-0067">ATP-binding</keyword>
<reference evidence="11" key="1">
    <citation type="submission" date="2025-08" db="UniProtKB">
        <authorList>
            <consortium name="RefSeq"/>
        </authorList>
    </citation>
    <scope>IDENTIFICATION</scope>
    <source>
        <tissue evidence="11">Gonads</tissue>
    </source>
</reference>
<dbReference type="InterPro" id="IPR012719">
    <property type="entry name" value="Chap_CCT_gamma"/>
</dbReference>
<proteinExistence type="inferred from homology"/>
<dbReference type="PANTHER" id="PTHR11353">
    <property type="entry name" value="CHAPERONIN"/>
    <property type="match status" value="1"/>
</dbReference>
<dbReference type="FunFam" id="1.10.560.10:FF:000073">
    <property type="entry name" value="T-complex protein 1 subunit gamma"/>
    <property type="match status" value="1"/>
</dbReference>
<dbReference type="AlphaFoldDB" id="A0A1S3K5I0"/>
<dbReference type="Gene3D" id="1.10.560.10">
    <property type="entry name" value="GroEL-like equatorial domain"/>
    <property type="match status" value="2"/>
</dbReference>
<dbReference type="GO" id="GO:0005832">
    <property type="term" value="C:chaperonin-containing T-complex"/>
    <property type="evidence" value="ECO:0007669"/>
    <property type="project" value="UniProtKB-ARBA"/>
</dbReference>